<evidence type="ECO:0000256" key="1">
    <source>
        <dbReference type="PIRSR" id="PIRSR011396-1"/>
    </source>
</evidence>
<evidence type="ECO:0000256" key="2">
    <source>
        <dbReference type="PIRSR" id="PIRSR011396-2"/>
    </source>
</evidence>
<dbReference type="SUPFAM" id="SSF51905">
    <property type="entry name" value="FAD/NAD(P)-binding domain"/>
    <property type="match status" value="1"/>
</dbReference>
<gene>
    <name evidence="3" type="ORF">EM6_1364</name>
</gene>
<dbReference type="Pfam" id="PF04820">
    <property type="entry name" value="Trp_halogenase"/>
    <property type="match status" value="1"/>
</dbReference>
<dbReference type="OrthoDB" id="5695497at2"/>
<organism evidence="3 4">
    <name type="scientific">Asticcacaulis excentricus</name>
    <dbReference type="NCBI Taxonomy" id="78587"/>
    <lineage>
        <taxon>Bacteria</taxon>
        <taxon>Pseudomonadati</taxon>
        <taxon>Pseudomonadota</taxon>
        <taxon>Alphaproteobacteria</taxon>
        <taxon>Caulobacterales</taxon>
        <taxon>Caulobacteraceae</taxon>
        <taxon>Asticcacaulis</taxon>
    </lineage>
</organism>
<reference evidence="4" key="2">
    <citation type="journal article" date="2017" name="Plant Physiol. Biochem.">
        <title>Differential oxidative and antioxidative response of duckweed Lemna minor toward plant growth promoting/inhibiting bacteria.</title>
        <authorList>
            <person name="Ishizawa H."/>
            <person name="Kuroda M."/>
            <person name="Morikawa M."/>
            <person name="Ike M."/>
        </authorList>
    </citation>
    <scope>NUCLEOTIDE SEQUENCE [LARGE SCALE GENOMIC DNA]</scope>
    <source>
        <strain evidence="4">M6</strain>
    </source>
</reference>
<feature type="binding site" evidence="2">
    <location>
        <position position="78"/>
    </location>
    <ligand>
        <name>7-chloro-L-tryptophan</name>
        <dbReference type="ChEBI" id="CHEBI:58713"/>
    </ligand>
</feature>
<dbReference type="PANTHER" id="PTHR43747">
    <property type="entry name" value="FAD-BINDING PROTEIN"/>
    <property type="match status" value="1"/>
</dbReference>
<protein>
    <submittedName>
        <fullName evidence="3">Tryptophan halogenase</fullName>
    </submittedName>
</protein>
<dbReference type="GO" id="GO:0000166">
    <property type="term" value="F:nucleotide binding"/>
    <property type="evidence" value="ECO:0007669"/>
    <property type="project" value="UniProtKB-KW"/>
</dbReference>
<dbReference type="Gene3D" id="3.50.50.60">
    <property type="entry name" value="FAD/NAD(P)-binding domain"/>
    <property type="match status" value="1"/>
</dbReference>
<feature type="binding site" evidence="2">
    <location>
        <position position="342"/>
    </location>
    <ligand>
        <name>L-tryptophan</name>
        <dbReference type="ChEBI" id="CHEBI:57912"/>
    </ligand>
</feature>
<dbReference type="Proteomes" id="UP000278756">
    <property type="component" value="Chromosome 1"/>
</dbReference>
<dbReference type="InterPro" id="IPR033856">
    <property type="entry name" value="Trp_halogen"/>
</dbReference>
<keyword evidence="2" id="KW-0285">Flavoprotein</keyword>
<name>A0A3G9G8W7_9CAUL</name>
<reference evidence="4" key="1">
    <citation type="journal article" date="2017" name="Biotechnol. Biofuels">
        <title>Evaluation of environmental bacterial communities as a factor affecting the growth of duckweed Lemna minor.</title>
        <authorList>
            <person name="Ishizawa H."/>
            <person name="Kuroda M."/>
            <person name="Morikawa M."/>
            <person name="Ike M."/>
        </authorList>
    </citation>
    <scope>NUCLEOTIDE SEQUENCE [LARGE SCALE GENOMIC DNA]</scope>
    <source>
        <strain evidence="4">M6</strain>
    </source>
</reference>
<dbReference type="InterPro" id="IPR036188">
    <property type="entry name" value="FAD/NAD-bd_sf"/>
</dbReference>
<dbReference type="PIRSF" id="PIRSF011396">
    <property type="entry name" value="Trp_halogenase"/>
    <property type="match status" value="1"/>
</dbReference>
<evidence type="ECO:0000313" key="4">
    <source>
        <dbReference type="Proteomes" id="UP000278756"/>
    </source>
</evidence>
<feature type="binding site" evidence="2">
    <location>
        <position position="333"/>
    </location>
    <ligand>
        <name>FAD</name>
        <dbReference type="ChEBI" id="CHEBI:57692"/>
    </ligand>
</feature>
<dbReference type="RefSeq" id="WP_126421343.1">
    <property type="nucleotide sequence ID" value="NZ_AP018827.1"/>
</dbReference>
<dbReference type="GO" id="GO:0004497">
    <property type="term" value="F:monooxygenase activity"/>
    <property type="evidence" value="ECO:0007669"/>
    <property type="project" value="InterPro"/>
</dbReference>
<accession>A0A3G9G8W7</accession>
<dbReference type="InterPro" id="IPR006905">
    <property type="entry name" value="Flavin_halogenase"/>
</dbReference>
<feature type="binding site" evidence="2">
    <location>
        <begin position="13"/>
        <end position="16"/>
    </location>
    <ligand>
        <name>FAD</name>
        <dbReference type="ChEBI" id="CHEBI:57692"/>
    </ligand>
</feature>
<keyword evidence="2" id="KW-0274">FAD</keyword>
<evidence type="ECO:0000313" key="3">
    <source>
        <dbReference type="EMBL" id="BBF80779.1"/>
    </source>
</evidence>
<feature type="active site" evidence="1">
    <location>
        <position position="78"/>
    </location>
</feature>
<dbReference type="EMBL" id="AP018827">
    <property type="protein sequence ID" value="BBF80779.1"/>
    <property type="molecule type" value="Genomic_DNA"/>
</dbReference>
<feature type="binding site" evidence="2">
    <location>
        <position position="346"/>
    </location>
    <ligand>
        <name>L-tryptophan</name>
        <dbReference type="ChEBI" id="CHEBI:57912"/>
    </ligand>
</feature>
<dbReference type="PANTHER" id="PTHR43747:SF4">
    <property type="entry name" value="FLAVIN-DEPENDENT TRYPTOPHAN HALOGENASE"/>
    <property type="match status" value="1"/>
</dbReference>
<keyword evidence="2" id="KW-0547">Nucleotide-binding</keyword>
<sequence length="499" mass="55509">MADTIKRIVIAGGGTAGWMTAAALSQIMGEQLSLTLIESEEIGSVGVGEATIPMIAHFNALLRLDENDFLRETKGTIKLGIAFEGWRHEGHSYMHAFGTLGRDLGSVPFHHYWLQAHLDGQDDDLWAYSLNERAAYANRFAPLNQIPNTPLPGIPYAYHFDASLYALYLRRLAEANGARRIEGRIRDIALHAETGHVTRLSLEDGQQFEGDLFIDCSGFRGLLIEGALKTGVESWKHLLPCDRAWAVPCESVSPLTPYTRSIAREAGWQWRIPLQHRTGNGYVFCSDHISEDEAATRLLSRLDGQALADPRLIRFETGRRRLQWNGNVIALGLSSGFIEPLESTSIHLIQSGIARLITLFPHAGFDPAVVAEYNRQSALEFELIRDFIILHYHANERHGEAFWDQVRHMAIPDALAHKMALFRASGLIQPNPNDLFQLPAWLQVMVGQNVRSAAAHPFVAAVPDAARQDYLANLRTIIGRAADGLPTHEAYIAQHCRAV</sequence>
<proteinExistence type="predicted"/>
<dbReference type="InterPro" id="IPR050816">
    <property type="entry name" value="Flavin-dep_Halogenase_NPB"/>
</dbReference>
<dbReference type="AlphaFoldDB" id="A0A3G9G8W7"/>